<dbReference type="EMBL" id="QLNQ01000001">
    <property type="protein sequence ID" value="RCK67857.1"/>
    <property type="molecule type" value="Genomic_DNA"/>
</dbReference>
<evidence type="ECO:0000313" key="2">
    <source>
        <dbReference type="Proteomes" id="UP000253472"/>
    </source>
</evidence>
<organism evidence="1 2">
    <name type="scientific">Candida viswanathii</name>
    <dbReference type="NCBI Taxonomy" id="5486"/>
    <lineage>
        <taxon>Eukaryota</taxon>
        <taxon>Fungi</taxon>
        <taxon>Dikarya</taxon>
        <taxon>Ascomycota</taxon>
        <taxon>Saccharomycotina</taxon>
        <taxon>Pichiomycetes</taxon>
        <taxon>Debaryomycetaceae</taxon>
        <taxon>Candida/Lodderomyces clade</taxon>
        <taxon>Candida</taxon>
    </lineage>
</organism>
<comment type="caution">
    <text evidence="1">The sequence shown here is derived from an EMBL/GenBank/DDBJ whole genome shotgun (WGS) entry which is preliminary data.</text>
</comment>
<proteinExistence type="predicted"/>
<name>A0A367YQ37_9ASCO</name>
<dbReference type="Proteomes" id="UP000253472">
    <property type="component" value="Unassembled WGS sequence"/>
</dbReference>
<dbReference type="AlphaFoldDB" id="A0A367YQ37"/>
<keyword evidence="2" id="KW-1185">Reference proteome</keyword>
<evidence type="ECO:0000313" key="1">
    <source>
        <dbReference type="EMBL" id="RCK67857.1"/>
    </source>
</evidence>
<protein>
    <submittedName>
        <fullName evidence="1">Uncharacterized protein</fullName>
    </submittedName>
</protein>
<accession>A0A367YQ37</accession>
<gene>
    <name evidence="1" type="ORF">Cantr_02446</name>
</gene>
<reference evidence="1 2" key="1">
    <citation type="submission" date="2018-06" db="EMBL/GenBank/DDBJ databases">
        <title>Whole genome sequencing of Candida tropicalis (genome annotated by CSBL at Korea University).</title>
        <authorList>
            <person name="Ahn J."/>
        </authorList>
    </citation>
    <scope>NUCLEOTIDE SEQUENCE [LARGE SCALE GENOMIC DNA]</scope>
    <source>
        <strain evidence="1 2">ATCC 20962</strain>
    </source>
</reference>
<sequence length="175" mass="19870">METDLNTWKWFKFPRYHGAEEIDGLIEPQGFKIWGGPRYTSAMYKQLETITGREIANLEFLVALSVGGANFVFCCWKVNRRSATIYGILNEDIGKFCEFASDGFQGEYKGTEGYFLAWGLDRYSGNCKTKSTLKDSDKKLTTPASRINSEKLTMFRLTSHVHAAPMNKDCQQMTG</sequence>